<feature type="compositionally biased region" description="Basic and acidic residues" evidence="1">
    <location>
        <begin position="163"/>
        <end position="174"/>
    </location>
</feature>
<organism evidence="2">
    <name type="scientific">Brassica cretica</name>
    <name type="common">Mustard</name>
    <dbReference type="NCBI Taxonomy" id="69181"/>
    <lineage>
        <taxon>Eukaryota</taxon>
        <taxon>Viridiplantae</taxon>
        <taxon>Streptophyta</taxon>
        <taxon>Embryophyta</taxon>
        <taxon>Tracheophyta</taxon>
        <taxon>Spermatophyta</taxon>
        <taxon>Magnoliopsida</taxon>
        <taxon>eudicotyledons</taxon>
        <taxon>Gunneridae</taxon>
        <taxon>Pentapetalae</taxon>
        <taxon>rosids</taxon>
        <taxon>malvids</taxon>
        <taxon>Brassicales</taxon>
        <taxon>Brassicaceae</taxon>
        <taxon>Brassiceae</taxon>
        <taxon>Brassica</taxon>
    </lineage>
</organism>
<gene>
    <name evidence="2" type="ORF">F2Q70_00034000</name>
</gene>
<comment type="caution">
    <text evidence="2">The sequence shown here is derived from an EMBL/GenBank/DDBJ whole genome shotgun (WGS) entry which is preliminary data.</text>
</comment>
<feature type="region of interest" description="Disordered" evidence="1">
    <location>
        <begin position="186"/>
        <end position="289"/>
    </location>
</feature>
<evidence type="ECO:0000256" key="1">
    <source>
        <dbReference type="SAM" id="MobiDB-lite"/>
    </source>
</evidence>
<sequence>MDLETENRIASILLREAAELRRQADKEGVRAYLEKPNVRHRPNSRFLTATVLGVQQGILPLFWLLRFMLNTRVHICLVRSLMWLLPLRHAANKAVETDEMWRLRSAEIEFDERLKRKSREESSGSGQSEQGDRRSFVKRCTSVDENVAGSSSSSSSQSRNKRWQPDGDDGKGLGDVEVETFLQSRVKRGRGSVGPKMDEPFPCLPVPEPSRTTDTGDRKLVSQPEKRPILRHHTDSSSSSDDEVHERSHRKRKEHKQKLSKSKRHKSKEKQRDRKEKRRDEKKRKHGRD</sequence>
<accession>A0A8S9JUQ2</accession>
<feature type="region of interest" description="Disordered" evidence="1">
    <location>
        <begin position="114"/>
        <end position="174"/>
    </location>
</feature>
<dbReference type="EMBL" id="QGKY02000246">
    <property type="protein sequence ID" value="KAF2585499.1"/>
    <property type="molecule type" value="Genomic_DNA"/>
</dbReference>
<reference evidence="2" key="1">
    <citation type="submission" date="2019-12" db="EMBL/GenBank/DDBJ databases">
        <title>Genome sequencing and annotation of Brassica cretica.</title>
        <authorList>
            <person name="Studholme D.J."/>
            <person name="Sarris P.F."/>
        </authorList>
    </citation>
    <scope>NUCLEOTIDE SEQUENCE</scope>
    <source>
        <strain evidence="2">PFS-102/07</strain>
        <tissue evidence="2">Leaf</tissue>
    </source>
</reference>
<dbReference type="PANTHER" id="PTHR34684:SF1">
    <property type="entry name" value="OS08G0192200 PROTEIN"/>
    <property type="match status" value="1"/>
</dbReference>
<feature type="compositionally biased region" description="Basic residues" evidence="1">
    <location>
        <begin position="247"/>
        <end position="289"/>
    </location>
</feature>
<evidence type="ECO:0000313" key="2">
    <source>
        <dbReference type="EMBL" id="KAF2585499.1"/>
    </source>
</evidence>
<feature type="compositionally biased region" description="Basic and acidic residues" evidence="1">
    <location>
        <begin position="214"/>
        <end position="235"/>
    </location>
</feature>
<proteinExistence type="predicted"/>
<name>A0A8S9JUQ2_BRACR</name>
<protein>
    <submittedName>
        <fullName evidence="2">Uncharacterized protein</fullName>
    </submittedName>
</protein>
<dbReference type="AlphaFoldDB" id="A0A8S9JUQ2"/>
<dbReference type="PANTHER" id="PTHR34684">
    <property type="entry name" value="OS08G0192200 PROTEIN"/>
    <property type="match status" value="1"/>
</dbReference>